<evidence type="ECO:0000313" key="1">
    <source>
        <dbReference type="EMBL" id="AXX60570.1"/>
    </source>
</evidence>
<dbReference type="EMBL" id="CP019290">
    <property type="protein sequence ID" value="AXX60570.1"/>
    <property type="molecule type" value="Genomic_DNA"/>
</dbReference>
<sequence length="53" mass="6372">MFFLVLRQTRQIAIPSNHLIFWRTKFWTGQISQTFFSLKNGDTNNLSHFKINQ</sequence>
<accession>A0AAN1PPV9</accession>
<proteinExistence type="predicted"/>
<name>A0AAN1PPV9_VIBVL</name>
<organism evidence="1 2">
    <name type="scientific">Vibrio vulnificus</name>
    <dbReference type="NCBI Taxonomy" id="672"/>
    <lineage>
        <taxon>Bacteria</taxon>
        <taxon>Pseudomonadati</taxon>
        <taxon>Pseudomonadota</taxon>
        <taxon>Gammaproteobacteria</taxon>
        <taxon>Vibrionales</taxon>
        <taxon>Vibrionaceae</taxon>
        <taxon>Vibrio</taxon>
    </lineage>
</organism>
<dbReference type="AlphaFoldDB" id="A0AAN1PPV9"/>
<dbReference type="Proteomes" id="UP000263418">
    <property type="component" value="Chromosome 1"/>
</dbReference>
<evidence type="ECO:0000313" key="2">
    <source>
        <dbReference type="Proteomes" id="UP000263418"/>
    </source>
</evidence>
<protein>
    <submittedName>
        <fullName evidence="1">Uncharacterized protein</fullName>
    </submittedName>
</protein>
<gene>
    <name evidence="1" type="ORF">FORC53_2231</name>
</gene>
<reference evidence="1 2" key="1">
    <citation type="submission" date="2017-01" db="EMBL/GenBank/DDBJ databases">
        <title>Complete Genome Sequence of Vibrio vulnificus FORC_053.</title>
        <authorList>
            <consortium name="Food-borne Pathogen Omics Research Center"/>
            <person name="Chung H.Y."/>
            <person name="Na E.J."/>
            <person name="Song J.S."/>
            <person name="Kim H."/>
            <person name="Lee J.-H."/>
            <person name="Ryu S."/>
            <person name="Choi S.H."/>
        </authorList>
    </citation>
    <scope>NUCLEOTIDE SEQUENCE [LARGE SCALE GENOMIC DNA]</scope>
    <source>
        <strain evidence="1 2">FORC_053</strain>
    </source>
</reference>